<evidence type="ECO:0000313" key="1">
    <source>
        <dbReference type="EMBL" id="SDG75078.1"/>
    </source>
</evidence>
<gene>
    <name evidence="1" type="ORF">SAMN04489796_101480</name>
</gene>
<accession>A0A1G7WT36</accession>
<dbReference type="RefSeq" id="WP_139181000.1">
    <property type="nucleotide sequence ID" value="NZ_FNCZ01000001.1"/>
</dbReference>
<dbReference type="OrthoDB" id="1433568at2"/>
<dbReference type="STRING" id="262004.SAMN04489796_101480"/>
<keyword evidence="2" id="KW-1185">Reference proteome</keyword>
<dbReference type="InterPro" id="IPR012334">
    <property type="entry name" value="Pectin_lyas_fold"/>
</dbReference>
<dbReference type="EMBL" id="FNCZ01000001">
    <property type="protein sequence ID" value="SDG75078.1"/>
    <property type="molecule type" value="Genomic_DNA"/>
</dbReference>
<name>A0A1G7WT36_9FLAO</name>
<dbReference type="Gene3D" id="2.160.20.10">
    <property type="entry name" value="Single-stranded right-handed beta-helix, Pectin lyase-like"/>
    <property type="match status" value="1"/>
</dbReference>
<dbReference type="SUPFAM" id="SSF51126">
    <property type="entry name" value="Pectin lyase-like"/>
    <property type="match status" value="1"/>
</dbReference>
<dbReference type="PROSITE" id="PS51257">
    <property type="entry name" value="PROKAR_LIPOPROTEIN"/>
    <property type="match status" value="1"/>
</dbReference>
<reference evidence="2" key="1">
    <citation type="submission" date="2016-10" db="EMBL/GenBank/DDBJ databases">
        <authorList>
            <person name="Varghese N."/>
            <person name="Submissions S."/>
        </authorList>
    </citation>
    <scope>NUCLEOTIDE SEQUENCE [LARGE SCALE GENOMIC DNA]</scope>
    <source>
        <strain evidence="2">DSM 15363</strain>
    </source>
</reference>
<dbReference type="InterPro" id="IPR011050">
    <property type="entry name" value="Pectin_lyase_fold/virulence"/>
</dbReference>
<sequence length="349" mass="39434">MKTTIILFAFMLLLGSCKDSNSKTSTEDVISTQIEEAFNEKDYALNIDYKVGDVRRYGIFPDSSLASTHPYTKESKIKTVLDLCENNNIELFFPKGYYKMALVLDSRKNLNIRFDMAEFDVIHITNDAPSKISPENINLKGKVVSFDRLGITEAHNISIDTVYLKSDVTKNLRKMRGRGCHIYHGCNNIKIKYLEIDDFGSGDVSYQHNHAALAIDGYGNNPVNVQIEKLHIKSTDRHGIYITGKDHLIGEVIIDKFGIGSSDKMSGMQDASKGEEIEFKALWINKCYDSFIESITINEKNSKAKYTAHFDSGDKTRPFTIGKFKVINNNPKIEILEETNNGVIVELME</sequence>
<dbReference type="AlphaFoldDB" id="A0A1G7WT36"/>
<organism evidence="1 2">
    <name type="scientific">Winogradskyella thalassocola</name>
    <dbReference type="NCBI Taxonomy" id="262004"/>
    <lineage>
        <taxon>Bacteria</taxon>
        <taxon>Pseudomonadati</taxon>
        <taxon>Bacteroidota</taxon>
        <taxon>Flavobacteriia</taxon>
        <taxon>Flavobacteriales</taxon>
        <taxon>Flavobacteriaceae</taxon>
        <taxon>Winogradskyella</taxon>
    </lineage>
</organism>
<dbReference type="Proteomes" id="UP000199492">
    <property type="component" value="Unassembled WGS sequence"/>
</dbReference>
<evidence type="ECO:0008006" key="3">
    <source>
        <dbReference type="Google" id="ProtNLM"/>
    </source>
</evidence>
<evidence type="ECO:0000313" key="2">
    <source>
        <dbReference type="Proteomes" id="UP000199492"/>
    </source>
</evidence>
<protein>
    <recommendedName>
        <fullName evidence="3">Pectate lyase superfamily protein</fullName>
    </recommendedName>
</protein>
<proteinExistence type="predicted"/>